<evidence type="ECO:0000313" key="2">
    <source>
        <dbReference type="EMBL" id="VEL08072.1"/>
    </source>
</evidence>
<gene>
    <name evidence="2" type="ORF">PXEA_LOCUS1512</name>
</gene>
<organism evidence="2 3">
    <name type="scientific">Protopolystoma xenopodis</name>
    <dbReference type="NCBI Taxonomy" id="117903"/>
    <lineage>
        <taxon>Eukaryota</taxon>
        <taxon>Metazoa</taxon>
        <taxon>Spiralia</taxon>
        <taxon>Lophotrochozoa</taxon>
        <taxon>Platyhelminthes</taxon>
        <taxon>Monogenea</taxon>
        <taxon>Polyopisthocotylea</taxon>
        <taxon>Polystomatidea</taxon>
        <taxon>Polystomatidae</taxon>
        <taxon>Protopolystoma</taxon>
    </lineage>
</organism>
<name>A0A448WC00_9PLAT</name>
<proteinExistence type="predicted"/>
<dbReference type="EMBL" id="CAAALY010003066">
    <property type="protein sequence ID" value="VEL08072.1"/>
    <property type="molecule type" value="Genomic_DNA"/>
</dbReference>
<sequence length="158" mass="17912">MFLSHRAVTRFCVHVVVPIWERPVYPYERGCSNTKQPARECESKNQNRPNTARTGHQIDWSNVKRFAGYGDYASKRKIGEAKEINIVANTLNGSNECRNMVSCSDDVRHMTDKAQQGLVGVAGRCAEDLFAQIYNHSSKVTSQSLWWSQLTNPLYSSL</sequence>
<protein>
    <submittedName>
        <fullName evidence="2">Uncharacterized protein</fullName>
    </submittedName>
</protein>
<dbReference type="Proteomes" id="UP000784294">
    <property type="component" value="Unassembled WGS sequence"/>
</dbReference>
<feature type="region of interest" description="Disordered" evidence="1">
    <location>
        <begin position="32"/>
        <end position="54"/>
    </location>
</feature>
<reference evidence="2" key="1">
    <citation type="submission" date="2018-11" db="EMBL/GenBank/DDBJ databases">
        <authorList>
            <consortium name="Pathogen Informatics"/>
        </authorList>
    </citation>
    <scope>NUCLEOTIDE SEQUENCE</scope>
</reference>
<comment type="caution">
    <text evidence="2">The sequence shown here is derived from an EMBL/GenBank/DDBJ whole genome shotgun (WGS) entry which is preliminary data.</text>
</comment>
<keyword evidence="3" id="KW-1185">Reference proteome</keyword>
<dbReference type="OrthoDB" id="1741719at2759"/>
<evidence type="ECO:0000313" key="3">
    <source>
        <dbReference type="Proteomes" id="UP000784294"/>
    </source>
</evidence>
<evidence type="ECO:0000256" key="1">
    <source>
        <dbReference type="SAM" id="MobiDB-lite"/>
    </source>
</evidence>
<accession>A0A448WC00</accession>
<dbReference type="AlphaFoldDB" id="A0A448WC00"/>